<dbReference type="PANTHER" id="PTHR48111:SF1">
    <property type="entry name" value="TWO-COMPONENT RESPONSE REGULATOR ORR33"/>
    <property type="match status" value="1"/>
</dbReference>
<dbReference type="SUPFAM" id="SSF52172">
    <property type="entry name" value="CheY-like"/>
    <property type="match status" value="1"/>
</dbReference>
<dbReference type="GO" id="GO:0000156">
    <property type="term" value="F:phosphorelay response regulator activity"/>
    <property type="evidence" value="ECO:0007669"/>
    <property type="project" value="TreeGrafter"/>
</dbReference>
<keyword evidence="2" id="KW-0902">Two-component regulatory system</keyword>
<dbReference type="Proteomes" id="UP000656042">
    <property type="component" value="Unassembled WGS sequence"/>
</dbReference>
<dbReference type="InterPro" id="IPR001789">
    <property type="entry name" value="Sig_transdc_resp-reg_receiver"/>
</dbReference>
<evidence type="ECO:0000256" key="2">
    <source>
        <dbReference type="ARBA" id="ARBA00023012"/>
    </source>
</evidence>
<keyword evidence="3" id="KW-0805">Transcription regulation</keyword>
<evidence type="ECO:0000313" key="8">
    <source>
        <dbReference type="EMBL" id="GGK94207.1"/>
    </source>
</evidence>
<dbReference type="CDD" id="cd00156">
    <property type="entry name" value="REC"/>
    <property type="match status" value="1"/>
</dbReference>
<keyword evidence="9" id="KW-1185">Reference proteome</keyword>
<keyword evidence="4" id="KW-0238">DNA-binding</keyword>
<evidence type="ECO:0000259" key="7">
    <source>
        <dbReference type="PROSITE" id="PS50110"/>
    </source>
</evidence>
<keyword evidence="5" id="KW-0804">Transcription</keyword>
<dbReference type="InterPro" id="IPR039420">
    <property type="entry name" value="WalR-like"/>
</dbReference>
<reference evidence="8" key="1">
    <citation type="journal article" date="2014" name="Int. J. Syst. Evol. Microbiol.">
        <title>Complete genome sequence of Corynebacterium casei LMG S-19264T (=DSM 44701T), isolated from a smear-ripened cheese.</title>
        <authorList>
            <consortium name="US DOE Joint Genome Institute (JGI-PGF)"/>
            <person name="Walter F."/>
            <person name="Albersmeier A."/>
            <person name="Kalinowski J."/>
            <person name="Ruckert C."/>
        </authorList>
    </citation>
    <scope>NUCLEOTIDE SEQUENCE</scope>
    <source>
        <strain evidence="8">CGMCC 4.7299</strain>
    </source>
</reference>
<evidence type="ECO:0000256" key="6">
    <source>
        <dbReference type="PROSITE-ProRule" id="PRU00169"/>
    </source>
</evidence>
<dbReference type="Gene3D" id="3.40.50.2300">
    <property type="match status" value="1"/>
</dbReference>
<accession>A0A8J3FPN7</accession>
<evidence type="ECO:0000256" key="4">
    <source>
        <dbReference type="ARBA" id="ARBA00023125"/>
    </source>
</evidence>
<gene>
    <name evidence="8" type="ORF">GCM10012284_30380</name>
</gene>
<keyword evidence="1 6" id="KW-0597">Phosphoprotein</keyword>
<dbReference type="EMBL" id="BMMX01000011">
    <property type="protein sequence ID" value="GGK94207.1"/>
    <property type="molecule type" value="Genomic_DNA"/>
</dbReference>
<evidence type="ECO:0000313" key="9">
    <source>
        <dbReference type="Proteomes" id="UP000656042"/>
    </source>
</evidence>
<dbReference type="PROSITE" id="PS50110">
    <property type="entry name" value="RESPONSE_REGULATORY"/>
    <property type="match status" value="1"/>
</dbReference>
<feature type="modified residue" description="4-aspartylphosphate" evidence="6">
    <location>
        <position position="64"/>
    </location>
</feature>
<dbReference type="GO" id="GO:0005829">
    <property type="term" value="C:cytosol"/>
    <property type="evidence" value="ECO:0007669"/>
    <property type="project" value="TreeGrafter"/>
</dbReference>
<feature type="domain" description="Response regulatory" evidence="7">
    <location>
        <begin position="10"/>
        <end position="129"/>
    </location>
</feature>
<evidence type="ECO:0000256" key="3">
    <source>
        <dbReference type="ARBA" id="ARBA00023015"/>
    </source>
</evidence>
<dbReference type="SMART" id="SM00448">
    <property type="entry name" value="REC"/>
    <property type="match status" value="1"/>
</dbReference>
<dbReference type="GO" id="GO:0000976">
    <property type="term" value="F:transcription cis-regulatory region binding"/>
    <property type="evidence" value="ECO:0007669"/>
    <property type="project" value="TreeGrafter"/>
</dbReference>
<proteinExistence type="predicted"/>
<dbReference type="PANTHER" id="PTHR48111">
    <property type="entry name" value="REGULATOR OF RPOS"/>
    <property type="match status" value="1"/>
</dbReference>
<dbReference type="RefSeq" id="WP_189079843.1">
    <property type="nucleotide sequence ID" value="NZ_BMMX01000011.1"/>
</dbReference>
<dbReference type="GO" id="GO:0032993">
    <property type="term" value="C:protein-DNA complex"/>
    <property type="evidence" value="ECO:0007669"/>
    <property type="project" value="TreeGrafter"/>
</dbReference>
<reference evidence="8" key="2">
    <citation type="submission" date="2020-09" db="EMBL/GenBank/DDBJ databases">
        <authorList>
            <person name="Sun Q."/>
            <person name="Zhou Y."/>
        </authorList>
    </citation>
    <scope>NUCLEOTIDE SEQUENCE</scope>
    <source>
        <strain evidence="8">CGMCC 4.7299</strain>
    </source>
</reference>
<dbReference type="InterPro" id="IPR011006">
    <property type="entry name" value="CheY-like_superfamily"/>
</dbReference>
<dbReference type="GO" id="GO:0006355">
    <property type="term" value="P:regulation of DNA-templated transcription"/>
    <property type="evidence" value="ECO:0007669"/>
    <property type="project" value="TreeGrafter"/>
</dbReference>
<organism evidence="8 9">
    <name type="scientific">Mangrovihabitans endophyticus</name>
    <dbReference type="NCBI Taxonomy" id="1751298"/>
    <lineage>
        <taxon>Bacteria</taxon>
        <taxon>Bacillati</taxon>
        <taxon>Actinomycetota</taxon>
        <taxon>Actinomycetes</taxon>
        <taxon>Micromonosporales</taxon>
        <taxon>Micromonosporaceae</taxon>
        <taxon>Mangrovihabitans</taxon>
    </lineage>
</organism>
<dbReference type="AlphaFoldDB" id="A0A8J3FPN7"/>
<evidence type="ECO:0000256" key="5">
    <source>
        <dbReference type="ARBA" id="ARBA00023163"/>
    </source>
</evidence>
<protein>
    <recommendedName>
        <fullName evidence="7">Response regulatory domain-containing protein</fullName>
    </recommendedName>
</protein>
<comment type="caution">
    <text evidence="8">The sequence shown here is derived from an EMBL/GenBank/DDBJ whole genome shotgun (WGS) entry which is preliminary data.</text>
</comment>
<name>A0A8J3FPN7_9ACTN</name>
<sequence length="280" mass="30687">MTTELSEDRSILLVEDNPGDAELVANFLLDGPADREEFTVTSAASLAQALRHLDDADFDAVLLDLSLPDGRGADVVAAILDAGHIVPIVVLTGLEDEQMAWECMTRGAQDFLLKDEMTALSVRRSLGYAIYRRRLERQRAADETRARYRSLSTQTSTTVVTASMAGAGPLAERLPAVYTRAVADYVDLVEEYVDAVFSKKGKPHDAMQVLATRIGTLGGGPRDLLDIHLAAVDRLCAVRPPRRAHILTLEGRLLGLEMMGLLVDHYRVGSSRYHDYGVPR</sequence>
<evidence type="ECO:0000256" key="1">
    <source>
        <dbReference type="ARBA" id="ARBA00022553"/>
    </source>
</evidence>
<dbReference type="Pfam" id="PF00072">
    <property type="entry name" value="Response_reg"/>
    <property type="match status" value="1"/>
</dbReference>